<evidence type="ECO:0000256" key="2">
    <source>
        <dbReference type="ARBA" id="ARBA00022552"/>
    </source>
</evidence>
<feature type="domain" description="Ribosomal RNA large subunit methyltransferase M THUMP-like" evidence="9">
    <location>
        <begin position="84"/>
        <end position="161"/>
    </location>
</feature>
<dbReference type="Pfam" id="PF01728">
    <property type="entry name" value="FtsJ"/>
    <property type="match status" value="1"/>
</dbReference>
<comment type="subcellular location">
    <subcellularLocation>
        <location evidence="6">Cytoplasm</location>
    </subcellularLocation>
</comment>
<dbReference type="RefSeq" id="WP_055734886.1">
    <property type="nucleotide sequence ID" value="NZ_BMDY01000006.1"/>
</dbReference>
<evidence type="ECO:0000313" key="11">
    <source>
        <dbReference type="Proteomes" id="UP000651977"/>
    </source>
</evidence>
<comment type="function">
    <text evidence="6">Catalyzes the 2'-O-methylation at nucleotide C2498 in 23S rRNA.</text>
</comment>
<comment type="similarity">
    <text evidence="6">Belongs to the class I-like SAM-binding methyltransferase superfamily. RNA methyltransferase RlmE family. RlmM subfamily.</text>
</comment>
<feature type="domain" description="Ribosomal RNA methyltransferase FtsJ" evidence="7">
    <location>
        <begin position="184"/>
        <end position="277"/>
    </location>
</feature>
<keyword evidence="3 6" id="KW-0489">Methyltransferase</keyword>
<protein>
    <recommendedName>
        <fullName evidence="6">Ribosomal RNA large subunit methyltransferase M</fullName>
        <ecNumber evidence="6">2.1.1.186</ecNumber>
    </recommendedName>
    <alternativeName>
        <fullName evidence="6">23S rRNA (cytidine2498-2'-O)-methyltransferase</fullName>
    </alternativeName>
    <alternativeName>
        <fullName evidence="6">23S rRNA 2'-O-ribose methyltransferase RlmM</fullName>
    </alternativeName>
</protein>
<dbReference type="PANTHER" id="PTHR37524:SF2">
    <property type="entry name" value="RIBOSOMAL RNA METHYLTRANSFERASE FTSJ DOMAIN-CONTAINING PROTEIN"/>
    <property type="match status" value="1"/>
</dbReference>
<feature type="active site" description="Proton acceptor" evidence="6">
    <location>
        <position position="304"/>
    </location>
</feature>
<evidence type="ECO:0000256" key="4">
    <source>
        <dbReference type="ARBA" id="ARBA00022679"/>
    </source>
</evidence>
<keyword evidence="1 6" id="KW-0963">Cytoplasm</keyword>
<dbReference type="GO" id="GO:0032259">
    <property type="term" value="P:methylation"/>
    <property type="evidence" value="ECO:0007669"/>
    <property type="project" value="UniProtKB-KW"/>
</dbReference>
<feature type="domain" description="RlmM ferredoxin-like" evidence="8">
    <location>
        <begin position="1"/>
        <end position="71"/>
    </location>
</feature>
<evidence type="ECO:0000259" key="8">
    <source>
        <dbReference type="Pfam" id="PF18125"/>
    </source>
</evidence>
<keyword evidence="5 6" id="KW-0949">S-adenosyl-L-methionine</keyword>
<dbReference type="PIRSF" id="PIRSF028774">
    <property type="entry name" value="UCP028774"/>
    <property type="match status" value="1"/>
</dbReference>
<dbReference type="SUPFAM" id="SSF53335">
    <property type="entry name" value="S-adenosyl-L-methionine-dependent methyltransferases"/>
    <property type="match status" value="1"/>
</dbReference>
<comment type="subunit">
    <text evidence="6">Monomer.</text>
</comment>
<keyword evidence="11" id="KW-1185">Reference proteome</keyword>
<evidence type="ECO:0000256" key="3">
    <source>
        <dbReference type="ARBA" id="ARBA00022603"/>
    </source>
</evidence>
<comment type="caution">
    <text evidence="10">The sequence shown here is derived from an EMBL/GenBank/DDBJ whole genome shotgun (WGS) entry which is preliminary data.</text>
</comment>
<dbReference type="InterPro" id="IPR002877">
    <property type="entry name" value="RNA_MeTrfase_FtsJ_dom"/>
</dbReference>
<dbReference type="InterPro" id="IPR040739">
    <property type="entry name" value="RlmM_FDX"/>
</dbReference>
<proteinExistence type="inferred from homology"/>
<evidence type="ECO:0000256" key="1">
    <source>
        <dbReference type="ARBA" id="ARBA00022490"/>
    </source>
</evidence>
<gene>
    <name evidence="6 10" type="primary">rlmM</name>
    <name evidence="10" type="ORF">GCM10007414_13290</name>
</gene>
<dbReference type="InterPro" id="IPR048646">
    <property type="entry name" value="RlmM_THUMP-like"/>
</dbReference>
<feature type="binding site" evidence="6">
    <location>
        <position position="275"/>
    </location>
    <ligand>
        <name>S-adenosyl-L-methionine</name>
        <dbReference type="ChEBI" id="CHEBI:59789"/>
    </ligand>
</feature>
<dbReference type="EC" id="2.1.1.186" evidence="6"/>
<dbReference type="Pfam" id="PF18125">
    <property type="entry name" value="RlmM_FDX"/>
    <property type="match status" value="1"/>
</dbReference>
<dbReference type="NCBIfam" id="NF008734">
    <property type="entry name" value="PRK11760.1"/>
    <property type="match status" value="1"/>
</dbReference>
<dbReference type="Gene3D" id="3.30.70.2810">
    <property type="match status" value="1"/>
</dbReference>
<dbReference type="HAMAP" id="MF_01551">
    <property type="entry name" value="23SrRNA_methyltr_M"/>
    <property type="match status" value="1"/>
</dbReference>
<dbReference type="InterPro" id="IPR011224">
    <property type="entry name" value="rRNA_MeTrfase_M"/>
</dbReference>
<sequence length="354" mass="40813">MSSVILYCRSGFESDCAAEIQFHAEQLAYFGYAKALADSGFVEFNCYSHEHTQALYQSLDFRQLVFARHWFLALEELQLDENNRIASILTLEQQLPKCGSLRLEYPDTNEGKALSSFCKKFSRPLEKALIKHHWLTAKANSKLPAMQLFFTSGTHCWLGYSDTRNGNPQHNGILRLKFPSQAPSRSTLKLDEAFMVLLNQQEREQYLVNGQHAVDLGACPGGWTYQLVRRNMFVAAIDNGPMAESLMETGQVQHYREDGFKYQPERSNVSWLVCDMVERPAKVTKLMLKWLANGWCQYAMFNLKLPMKQRFNEVQQDLTLLREGLAELGLQHEVRAKHLYHDREEVTVFARVSR</sequence>
<dbReference type="Pfam" id="PF21239">
    <property type="entry name" value="RLMM_N"/>
    <property type="match status" value="1"/>
</dbReference>
<evidence type="ECO:0000256" key="6">
    <source>
        <dbReference type="HAMAP-Rule" id="MF_01551"/>
    </source>
</evidence>
<accession>A0ABQ1I237</accession>
<organism evidence="10 11">
    <name type="scientific">Agarivorans gilvus</name>
    <dbReference type="NCBI Taxonomy" id="680279"/>
    <lineage>
        <taxon>Bacteria</taxon>
        <taxon>Pseudomonadati</taxon>
        <taxon>Pseudomonadota</taxon>
        <taxon>Gammaproteobacteria</taxon>
        <taxon>Alteromonadales</taxon>
        <taxon>Alteromonadaceae</taxon>
        <taxon>Agarivorans</taxon>
    </lineage>
</organism>
<feature type="binding site" evidence="6">
    <location>
        <position position="186"/>
    </location>
    <ligand>
        <name>S-adenosyl-L-methionine</name>
        <dbReference type="ChEBI" id="CHEBI:59789"/>
    </ligand>
</feature>
<dbReference type="GO" id="GO:0008168">
    <property type="term" value="F:methyltransferase activity"/>
    <property type="evidence" value="ECO:0007669"/>
    <property type="project" value="UniProtKB-KW"/>
</dbReference>
<feature type="binding site" evidence="6">
    <location>
        <position position="258"/>
    </location>
    <ligand>
        <name>S-adenosyl-L-methionine</name>
        <dbReference type="ChEBI" id="CHEBI:59789"/>
    </ligand>
</feature>
<evidence type="ECO:0000313" key="10">
    <source>
        <dbReference type="EMBL" id="GGB01442.1"/>
    </source>
</evidence>
<evidence type="ECO:0000259" key="9">
    <source>
        <dbReference type="Pfam" id="PF21239"/>
    </source>
</evidence>
<feature type="binding site" evidence="6">
    <location>
        <begin position="219"/>
        <end position="222"/>
    </location>
    <ligand>
        <name>S-adenosyl-L-methionine</name>
        <dbReference type="ChEBI" id="CHEBI:59789"/>
    </ligand>
</feature>
<keyword evidence="2 6" id="KW-0698">rRNA processing</keyword>
<dbReference type="EMBL" id="BMDY01000006">
    <property type="protein sequence ID" value="GGB01442.1"/>
    <property type="molecule type" value="Genomic_DNA"/>
</dbReference>
<name>A0ABQ1I237_9ALTE</name>
<feature type="binding site" evidence="6">
    <location>
        <position position="238"/>
    </location>
    <ligand>
        <name>S-adenosyl-L-methionine</name>
        <dbReference type="ChEBI" id="CHEBI:59789"/>
    </ligand>
</feature>
<evidence type="ECO:0000259" key="7">
    <source>
        <dbReference type="Pfam" id="PF01728"/>
    </source>
</evidence>
<dbReference type="Gene3D" id="3.30.2300.20">
    <property type="match status" value="1"/>
</dbReference>
<evidence type="ECO:0000256" key="5">
    <source>
        <dbReference type="ARBA" id="ARBA00022691"/>
    </source>
</evidence>
<dbReference type="InterPro" id="IPR029063">
    <property type="entry name" value="SAM-dependent_MTases_sf"/>
</dbReference>
<reference evidence="11" key="1">
    <citation type="journal article" date="2019" name="Int. J. Syst. Evol. Microbiol.">
        <title>The Global Catalogue of Microorganisms (GCM) 10K type strain sequencing project: providing services to taxonomists for standard genome sequencing and annotation.</title>
        <authorList>
            <consortium name="The Broad Institute Genomics Platform"/>
            <consortium name="The Broad Institute Genome Sequencing Center for Infectious Disease"/>
            <person name="Wu L."/>
            <person name="Ma J."/>
        </authorList>
    </citation>
    <scope>NUCLEOTIDE SEQUENCE [LARGE SCALE GENOMIC DNA]</scope>
    <source>
        <strain evidence="11">CGMCC 1.10131</strain>
    </source>
</reference>
<dbReference type="Gene3D" id="3.40.50.150">
    <property type="entry name" value="Vaccinia Virus protein VP39"/>
    <property type="match status" value="1"/>
</dbReference>
<dbReference type="Proteomes" id="UP000651977">
    <property type="component" value="Unassembled WGS sequence"/>
</dbReference>
<keyword evidence="4 6" id="KW-0808">Transferase</keyword>
<comment type="catalytic activity">
    <reaction evidence="6">
        <text>cytidine(2498) in 23S rRNA + S-adenosyl-L-methionine = 2'-O-methylcytidine(2498) in 23S rRNA + S-adenosyl-L-homocysteine + H(+)</text>
        <dbReference type="Rhea" id="RHEA:42788"/>
        <dbReference type="Rhea" id="RHEA-COMP:10244"/>
        <dbReference type="Rhea" id="RHEA-COMP:10245"/>
        <dbReference type="ChEBI" id="CHEBI:15378"/>
        <dbReference type="ChEBI" id="CHEBI:57856"/>
        <dbReference type="ChEBI" id="CHEBI:59789"/>
        <dbReference type="ChEBI" id="CHEBI:74495"/>
        <dbReference type="ChEBI" id="CHEBI:82748"/>
        <dbReference type="EC" id="2.1.1.186"/>
    </reaction>
</comment>
<dbReference type="PANTHER" id="PTHR37524">
    <property type="entry name" value="RIBOSOMAL RNA LARGE SUBUNIT METHYLTRANSFERASE M"/>
    <property type="match status" value="1"/>
</dbReference>